<dbReference type="Proteomes" id="UP000318521">
    <property type="component" value="Unassembled WGS sequence"/>
</dbReference>
<dbReference type="AlphaFoldDB" id="A0A553ZV93"/>
<organism evidence="2 3">
    <name type="scientific">Alkalicoccobacillus porphyridii</name>
    <dbReference type="NCBI Taxonomy" id="2597270"/>
    <lineage>
        <taxon>Bacteria</taxon>
        <taxon>Bacillati</taxon>
        <taxon>Bacillota</taxon>
        <taxon>Bacilli</taxon>
        <taxon>Bacillales</taxon>
        <taxon>Bacillaceae</taxon>
        <taxon>Alkalicoccobacillus</taxon>
    </lineage>
</organism>
<dbReference type="Gene3D" id="3.20.20.150">
    <property type="entry name" value="Divalent-metal-dependent TIM barrel enzymes"/>
    <property type="match status" value="1"/>
</dbReference>
<dbReference type="Pfam" id="PF01261">
    <property type="entry name" value="AP_endonuc_2"/>
    <property type="match status" value="1"/>
</dbReference>
<dbReference type="PANTHER" id="PTHR12110:SF53">
    <property type="entry name" value="BLR5974 PROTEIN"/>
    <property type="match status" value="1"/>
</dbReference>
<evidence type="ECO:0000313" key="2">
    <source>
        <dbReference type="EMBL" id="TSB45343.1"/>
    </source>
</evidence>
<accession>A0A553ZV93</accession>
<name>A0A553ZV93_9BACI</name>
<comment type="caution">
    <text evidence="2">The sequence shown here is derived from an EMBL/GenBank/DDBJ whole genome shotgun (WGS) entry which is preliminary data.</text>
</comment>
<dbReference type="PANTHER" id="PTHR12110">
    <property type="entry name" value="HYDROXYPYRUVATE ISOMERASE"/>
    <property type="match status" value="1"/>
</dbReference>
<protein>
    <submittedName>
        <fullName evidence="2">Sugar phosphate isomerase/epimerase</fullName>
    </submittedName>
</protein>
<dbReference type="RefSeq" id="WP_143850005.1">
    <property type="nucleotide sequence ID" value="NZ_VLXZ01000012.1"/>
</dbReference>
<evidence type="ECO:0000259" key="1">
    <source>
        <dbReference type="Pfam" id="PF01261"/>
    </source>
</evidence>
<keyword evidence="3" id="KW-1185">Reference proteome</keyword>
<evidence type="ECO:0000313" key="3">
    <source>
        <dbReference type="Proteomes" id="UP000318521"/>
    </source>
</evidence>
<feature type="domain" description="Xylose isomerase-like TIM barrel" evidence="1">
    <location>
        <begin position="51"/>
        <end position="256"/>
    </location>
</feature>
<dbReference type="InterPro" id="IPR050312">
    <property type="entry name" value="IolE/XylAMocC-like"/>
</dbReference>
<dbReference type="GO" id="GO:0016853">
    <property type="term" value="F:isomerase activity"/>
    <property type="evidence" value="ECO:0007669"/>
    <property type="project" value="UniProtKB-KW"/>
</dbReference>
<reference evidence="2 3" key="1">
    <citation type="submission" date="2019-07" db="EMBL/GenBank/DDBJ databases">
        <authorList>
            <person name="Park Y.J."/>
            <person name="Jeong S.E."/>
            <person name="Jung H.S."/>
        </authorList>
    </citation>
    <scope>NUCLEOTIDE SEQUENCE [LARGE SCALE GENOMIC DNA]</scope>
    <source>
        <strain evidence="3">P16(2019)</strain>
    </source>
</reference>
<dbReference type="InterPro" id="IPR036237">
    <property type="entry name" value="Xyl_isomerase-like_sf"/>
</dbReference>
<keyword evidence="2" id="KW-0413">Isomerase</keyword>
<dbReference type="InterPro" id="IPR013022">
    <property type="entry name" value="Xyl_isomerase-like_TIM-brl"/>
</dbReference>
<dbReference type="EMBL" id="VLXZ01000012">
    <property type="protein sequence ID" value="TSB45343.1"/>
    <property type="molecule type" value="Genomic_DNA"/>
</dbReference>
<sequence>MMPFLSLNTFSLQNQLGPVQWTSWDEQAKTQIVTVEEQPENYSLLELPFILKDRGFDALEVCHFHIPSTNKQYLEQLRSAFQDADLRFYSLLVDYGDISNEDATRREKDIEWVKQWIDSASIAGAEHIRIIAGEADPSDKEALDRALDNLKQLADYAAEKGVKVLTENFRPLASTMQNCLSLIDQSEGKFGLTTDFGNYEGPNKYESLRAAIPLSSSIHAKARTSSDGSQDLEEFQTCMDIMAESQYDGAITLVYNGAMDDWQGIDEIKRLSLRYVE</sequence>
<proteinExistence type="predicted"/>
<dbReference type="SUPFAM" id="SSF51658">
    <property type="entry name" value="Xylose isomerase-like"/>
    <property type="match status" value="1"/>
</dbReference>
<gene>
    <name evidence="2" type="ORF">FN960_16725</name>
</gene>
<dbReference type="OrthoDB" id="9794305at2"/>